<dbReference type="InterPro" id="IPR003599">
    <property type="entry name" value="Ig_sub"/>
</dbReference>
<dbReference type="SMART" id="SM00409">
    <property type="entry name" value="IG"/>
    <property type="match status" value="1"/>
</dbReference>
<feature type="domain" description="Ig-like" evidence="4">
    <location>
        <begin position="293"/>
        <end position="383"/>
    </location>
</feature>
<dbReference type="InterPro" id="IPR036179">
    <property type="entry name" value="Ig-like_dom_sf"/>
</dbReference>
<dbReference type="GO" id="GO:0030246">
    <property type="term" value="F:carbohydrate binding"/>
    <property type="evidence" value="ECO:0007669"/>
    <property type="project" value="UniProtKB-KW"/>
</dbReference>
<accession>A0AA47NVD3</accession>
<dbReference type="PROSITE" id="PS00615">
    <property type="entry name" value="C_TYPE_LECTIN_1"/>
    <property type="match status" value="2"/>
</dbReference>
<evidence type="ECO:0000259" key="4">
    <source>
        <dbReference type="PROSITE" id="PS50835"/>
    </source>
</evidence>
<dbReference type="SMART" id="SM00034">
    <property type="entry name" value="CLECT"/>
    <property type="match status" value="2"/>
</dbReference>
<dbReference type="SUPFAM" id="SSF48726">
    <property type="entry name" value="Immunoglobulin"/>
    <property type="match status" value="1"/>
</dbReference>
<dbReference type="InterPro" id="IPR013098">
    <property type="entry name" value="Ig_I-set"/>
</dbReference>
<sequence length="476" mass="54019">METGTLSRLEHRLSDETLNRGPDSLWSLKIPWHSSQELSTDRVVDLEKLRSSVLVNGDSLDRMVRRDEESNHGTTYVALTVALLCILQATLNICLRLYSVTVRTEEERQRVMDALGEFTRLGWLYYNHRLYFISTTKKNWTVSRDYCLERDADLVVINSREEQVTECVSGGGGGGGHFSVSQLCCHDNRYHYYLKQEFVSRQAGPYWTWIGLSDGDTEGTWKWVDGTIMTSSFWRRGQPDDYGGGEDCVATSLGDDWNDASCAIQYSWICEKVLVLDHLEAELNKEVMREEAPQIYGSPSSKTVSVGNTAIFSCRAWGRPQPTVQWLLDGRLLETDGTDNRPESVVRMNGGYLLLRGVRSGVETVVCMATNSAGTANHTARLLVYVSQLCCHDNRYHYYLKQEFVRRQAGDHWIGLSDGDTEGTWKWVDGTIMTSSFWVSGQPNDYGGGQDCVSTREDGWNDDPCAYQYHWICEKV</sequence>
<dbReference type="InterPro" id="IPR016186">
    <property type="entry name" value="C-type_lectin-like/link_sf"/>
</dbReference>
<dbReference type="EMBL" id="JAOPHQ010004273">
    <property type="protein sequence ID" value="KAK0140031.1"/>
    <property type="molecule type" value="Genomic_DNA"/>
</dbReference>
<evidence type="ECO:0000259" key="3">
    <source>
        <dbReference type="PROSITE" id="PS50041"/>
    </source>
</evidence>
<dbReference type="SUPFAM" id="SSF56436">
    <property type="entry name" value="C-type lectin-like"/>
    <property type="match status" value="2"/>
</dbReference>
<keyword evidence="1" id="KW-0430">Lectin</keyword>
<evidence type="ECO:0000256" key="1">
    <source>
        <dbReference type="ARBA" id="ARBA00022734"/>
    </source>
</evidence>
<gene>
    <name evidence="5" type="primary">Cd209d_1</name>
    <name evidence="5" type="ORF">N1851_023038</name>
</gene>
<dbReference type="InterPro" id="IPR033989">
    <property type="entry name" value="CD209-like_CTLD"/>
</dbReference>
<dbReference type="Pfam" id="PF00059">
    <property type="entry name" value="Lectin_C"/>
    <property type="match status" value="2"/>
</dbReference>
<dbReference type="Gene3D" id="2.60.40.10">
    <property type="entry name" value="Immunoglobulins"/>
    <property type="match status" value="1"/>
</dbReference>
<keyword evidence="2" id="KW-1015">Disulfide bond</keyword>
<reference evidence="5" key="1">
    <citation type="journal article" date="2023" name="Front. Mar. Sci.">
        <title>A new Merluccius polli reference genome to investigate the effects of global change in West African waters.</title>
        <authorList>
            <person name="Mateo J.L."/>
            <person name="Blanco-Fernandez C."/>
            <person name="Garcia-Vazquez E."/>
            <person name="Machado-Schiaffino G."/>
        </authorList>
    </citation>
    <scope>NUCLEOTIDE SEQUENCE</scope>
    <source>
        <strain evidence="5">C29</strain>
        <tissue evidence="5">Fin</tissue>
    </source>
</reference>
<dbReference type="CDD" id="cd03590">
    <property type="entry name" value="CLECT_DC-SIGN_like"/>
    <property type="match status" value="1"/>
</dbReference>
<dbReference type="InterPro" id="IPR016187">
    <property type="entry name" value="CTDL_fold"/>
</dbReference>
<dbReference type="InterPro" id="IPR018378">
    <property type="entry name" value="C-type_lectin_CS"/>
</dbReference>
<dbReference type="InterPro" id="IPR007110">
    <property type="entry name" value="Ig-like_dom"/>
</dbReference>
<keyword evidence="6" id="KW-1185">Reference proteome</keyword>
<dbReference type="PANTHER" id="PTHR22803">
    <property type="entry name" value="MANNOSE, PHOSPHOLIPASE, LECTIN RECEPTOR RELATED"/>
    <property type="match status" value="1"/>
</dbReference>
<evidence type="ECO:0000313" key="6">
    <source>
        <dbReference type="Proteomes" id="UP001174136"/>
    </source>
</evidence>
<dbReference type="PROSITE" id="PS50041">
    <property type="entry name" value="C_TYPE_LECTIN_2"/>
    <property type="match status" value="2"/>
</dbReference>
<dbReference type="Proteomes" id="UP001174136">
    <property type="component" value="Unassembled WGS sequence"/>
</dbReference>
<dbReference type="InterPro" id="IPR013783">
    <property type="entry name" value="Ig-like_fold"/>
</dbReference>
<evidence type="ECO:0000313" key="5">
    <source>
        <dbReference type="EMBL" id="KAK0140031.1"/>
    </source>
</evidence>
<evidence type="ECO:0000256" key="2">
    <source>
        <dbReference type="ARBA" id="ARBA00023157"/>
    </source>
</evidence>
<name>A0AA47NVD3_MERPO</name>
<dbReference type="InterPro" id="IPR050111">
    <property type="entry name" value="C-type_lectin/snaclec_domain"/>
</dbReference>
<feature type="domain" description="C-type lectin" evidence="3">
    <location>
        <begin position="401"/>
        <end position="474"/>
    </location>
</feature>
<comment type="caution">
    <text evidence="5">The sequence shown here is derived from an EMBL/GenBank/DDBJ whole genome shotgun (WGS) entry which is preliminary data.</text>
</comment>
<dbReference type="Gene3D" id="3.10.100.10">
    <property type="entry name" value="Mannose-Binding Protein A, subunit A"/>
    <property type="match status" value="2"/>
</dbReference>
<dbReference type="PROSITE" id="PS50835">
    <property type="entry name" value="IG_LIKE"/>
    <property type="match status" value="1"/>
</dbReference>
<proteinExistence type="predicted"/>
<dbReference type="Pfam" id="PF07679">
    <property type="entry name" value="I-set"/>
    <property type="match status" value="1"/>
</dbReference>
<protein>
    <submittedName>
        <fullName evidence="5">CD209 antigen-like protein D</fullName>
    </submittedName>
</protein>
<dbReference type="InterPro" id="IPR001304">
    <property type="entry name" value="C-type_lectin-like"/>
</dbReference>
<dbReference type="AlphaFoldDB" id="A0AA47NVD3"/>
<organism evidence="5 6">
    <name type="scientific">Merluccius polli</name>
    <name type="common">Benguela hake</name>
    <name type="synonym">Merluccius cadenati</name>
    <dbReference type="NCBI Taxonomy" id="89951"/>
    <lineage>
        <taxon>Eukaryota</taxon>
        <taxon>Metazoa</taxon>
        <taxon>Chordata</taxon>
        <taxon>Craniata</taxon>
        <taxon>Vertebrata</taxon>
        <taxon>Euteleostomi</taxon>
        <taxon>Actinopterygii</taxon>
        <taxon>Neopterygii</taxon>
        <taxon>Teleostei</taxon>
        <taxon>Neoteleostei</taxon>
        <taxon>Acanthomorphata</taxon>
        <taxon>Zeiogadaria</taxon>
        <taxon>Gadariae</taxon>
        <taxon>Gadiformes</taxon>
        <taxon>Gadoidei</taxon>
        <taxon>Merlucciidae</taxon>
        <taxon>Merluccius</taxon>
    </lineage>
</organism>
<feature type="domain" description="C-type lectin" evidence="3">
    <location>
        <begin position="126"/>
        <end position="271"/>
    </location>
</feature>